<protein>
    <recommendedName>
        <fullName evidence="2">TLDc domain-containing protein</fullName>
    </recommendedName>
</protein>
<feature type="compositionally biased region" description="Basic and acidic residues" evidence="1">
    <location>
        <begin position="26"/>
        <end position="44"/>
    </location>
</feature>
<dbReference type="InterPro" id="IPR006571">
    <property type="entry name" value="TLDc_dom"/>
</dbReference>
<feature type="domain" description="TLDc" evidence="2">
    <location>
        <begin position="191"/>
        <end position="360"/>
    </location>
</feature>
<gene>
    <name evidence="3" type="ORF">GPM918_LOCUS9355</name>
    <name evidence="4" type="ORF">SRO942_LOCUS9356</name>
</gene>
<evidence type="ECO:0000313" key="5">
    <source>
        <dbReference type="Proteomes" id="UP000663829"/>
    </source>
</evidence>
<dbReference type="AlphaFoldDB" id="A0A814AJR3"/>
<feature type="region of interest" description="Disordered" evidence="1">
    <location>
        <begin position="26"/>
        <end position="49"/>
    </location>
</feature>
<dbReference type="SMART" id="SM00584">
    <property type="entry name" value="TLDc"/>
    <property type="match status" value="1"/>
</dbReference>
<evidence type="ECO:0000313" key="4">
    <source>
        <dbReference type="EMBL" id="CAF3695483.1"/>
    </source>
</evidence>
<organism evidence="3 5">
    <name type="scientific">Didymodactylos carnosus</name>
    <dbReference type="NCBI Taxonomy" id="1234261"/>
    <lineage>
        <taxon>Eukaryota</taxon>
        <taxon>Metazoa</taxon>
        <taxon>Spiralia</taxon>
        <taxon>Gnathifera</taxon>
        <taxon>Rotifera</taxon>
        <taxon>Eurotatoria</taxon>
        <taxon>Bdelloidea</taxon>
        <taxon>Philodinida</taxon>
        <taxon>Philodinidae</taxon>
        <taxon>Didymodactylos</taxon>
    </lineage>
</organism>
<reference evidence="3" key="1">
    <citation type="submission" date="2021-02" db="EMBL/GenBank/DDBJ databases">
        <authorList>
            <person name="Nowell W R."/>
        </authorList>
    </citation>
    <scope>NUCLEOTIDE SEQUENCE</scope>
</reference>
<dbReference type="Proteomes" id="UP000663829">
    <property type="component" value="Unassembled WGS sequence"/>
</dbReference>
<sequence>MLSVDVSQTVFITDKMSLTKKCKIDKTEMNGDGDGDNHTSKRSESTVGLDFHPLTEPARQLNDKIANLTSDDCIAYPLGKLDEWKYESYRVIDELYEMKRQEMEIIVNKNFVKHKTDQLKLINDLRKEIRKQHLAQVEHQDEILKQRMTRIEQDLTHFQETFIQIETKPLEVDSDYIHVRTDYIKYFNGGSLLSNEQELKLNEFYGGGNANEQQWELLYKASRNGFCAEDFHRLCDGKGATMTIIQSNDDPGYLFGGYTTVSWSSTCSWQPDPQAFLFTLTNPHNIPPTKYHVKEKSMQFAVYHDATVGPSFGGDICVKNNSNAFVRFPVTYLDTTHHGDKTFTGNKHLTMSDIEIYTLG</sequence>
<name>A0A814AJR3_9BILA</name>
<dbReference type="EMBL" id="CAJNOQ010001730">
    <property type="protein sequence ID" value="CAF0915170.1"/>
    <property type="molecule type" value="Genomic_DNA"/>
</dbReference>
<dbReference type="Proteomes" id="UP000681722">
    <property type="component" value="Unassembled WGS sequence"/>
</dbReference>
<evidence type="ECO:0000256" key="1">
    <source>
        <dbReference type="SAM" id="MobiDB-lite"/>
    </source>
</evidence>
<proteinExistence type="predicted"/>
<keyword evidence="5" id="KW-1185">Reference proteome</keyword>
<dbReference type="OrthoDB" id="289228at2759"/>
<accession>A0A814AJR3</accession>
<evidence type="ECO:0000259" key="2">
    <source>
        <dbReference type="PROSITE" id="PS51886"/>
    </source>
</evidence>
<evidence type="ECO:0000313" key="3">
    <source>
        <dbReference type="EMBL" id="CAF0915170.1"/>
    </source>
</evidence>
<dbReference type="EMBL" id="CAJOBC010001730">
    <property type="protein sequence ID" value="CAF3695483.1"/>
    <property type="molecule type" value="Genomic_DNA"/>
</dbReference>
<dbReference type="Pfam" id="PF07534">
    <property type="entry name" value="TLD"/>
    <property type="match status" value="1"/>
</dbReference>
<dbReference type="PROSITE" id="PS51886">
    <property type="entry name" value="TLDC"/>
    <property type="match status" value="1"/>
</dbReference>
<comment type="caution">
    <text evidence="3">The sequence shown here is derived from an EMBL/GenBank/DDBJ whole genome shotgun (WGS) entry which is preliminary data.</text>
</comment>